<dbReference type="NCBIfam" id="TIGR00369">
    <property type="entry name" value="unchar_dom_1"/>
    <property type="match status" value="1"/>
</dbReference>
<dbReference type="RefSeq" id="WP_246377905.1">
    <property type="nucleotide sequence ID" value="NZ_JACHXA010000010.1"/>
</dbReference>
<dbReference type="CDD" id="cd03443">
    <property type="entry name" value="PaaI_thioesterase"/>
    <property type="match status" value="1"/>
</dbReference>
<dbReference type="InterPro" id="IPR029069">
    <property type="entry name" value="HotDog_dom_sf"/>
</dbReference>
<protein>
    <submittedName>
        <fullName evidence="3">Uncharacterized protein (TIGR00369 family)</fullName>
    </submittedName>
</protein>
<sequence>MMPTAFLDRLEKAYAEDAWQALVDSIPYAAYLGLVVDDSHDEMRLRMPFREDLVGNPTLSALHGGAIGAFLETTAMMSLLWKLKSPLLPKTVTVTVDYLRSSRREDIFAAGEVTKLGRRVASVRVVAWSRNRQRPIGETRTHFLVAEGGKP</sequence>
<accession>A0A839SYH3</accession>
<dbReference type="EMBL" id="JACHXA010000010">
    <property type="protein sequence ID" value="MBB3066674.1"/>
    <property type="molecule type" value="Genomic_DNA"/>
</dbReference>
<dbReference type="InterPro" id="IPR003736">
    <property type="entry name" value="PAAI_dom"/>
</dbReference>
<proteinExistence type="predicted"/>
<evidence type="ECO:0000313" key="4">
    <source>
        <dbReference type="Proteomes" id="UP000581135"/>
    </source>
</evidence>
<evidence type="ECO:0000259" key="2">
    <source>
        <dbReference type="Pfam" id="PF03061"/>
    </source>
</evidence>
<feature type="domain" description="Thioesterase" evidence="2">
    <location>
        <begin position="62"/>
        <end position="133"/>
    </location>
</feature>
<comment type="caution">
    <text evidence="3">The sequence shown here is derived from an EMBL/GenBank/DDBJ whole genome shotgun (WGS) entry which is preliminary data.</text>
</comment>
<dbReference type="SUPFAM" id="SSF54637">
    <property type="entry name" value="Thioesterase/thiol ester dehydrase-isomerase"/>
    <property type="match status" value="1"/>
</dbReference>
<keyword evidence="4" id="KW-1185">Reference proteome</keyword>
<keyword evidence="1" id="KW-0378">Hydrolase</keyword>
<organism evidence="3 4">
    <name type="scientific">Limibacillus halophilus</name>
    <dbReference type="NCBI Taxonomy" id="1579333"/>
    <lineage>
        <taxon>Bacteria</taxon>
        <taxon>Pseudomonadati</taxon>
        <taxon>Pseudomonadota</taxon>
        <taxon>Alphaproteobacteria</taxon>
        <taxon>Rhodospirillales</taxon>
        <taxon>Rhodovibrionaceae</taxon>
        <taxon>Limibacillus</taxon>
    </lineage>
</organism>
<dbReference type="Pfam" id="PF03061">
    <property type="entry name" value="4HBT"/>
    <property type="match status" value="1"/>
</dbReference>
<evidence type="ECO:0000256" key="1">
    <source>
        <dbReference type="ARBA" id="ARBA00022801"/>
    </source>
</evidence>
<gene>
    <name evidence="3" type="ORF">FHR98_002984</name>
</gene>
<evidence type="ECO:0000313" key="3">
    <source>
        <dbReference type="EMBL" id="MBB3066674.1"/>
    </source>
</evidence>
<dbReference type="AlphaFoldDB" id="A0A839SYH3"/>
<dbReference type="Gene3D" id="3.10.129.10">
    <property type="entry name" value="Hotdog Thioesterase"/>
    <property type="match status" value="1"/>
</dbReference>
<dbReference type="Proteomes" id="UP000581135">
    <property type="component" value="Unassembled WGS sequence"/>
</dbReference>
<dbReference type="InterPro" id="IPR006683">
    <property type="entry name" value="Thioestr_dom"/>
</dbReference>
<name>A0A839SYH3_9PROT</name>
<dbReference type="GO" id="GO:0016289">
    <property type="term" value="F:acyl-CoA hydrolase activity"/>
    <property type="evidence" value="ECO:0007669"/>
    <property type="project" value="UniProtKB-ARBA"/>
</dbReference>
<reference evidence="3 4" key="1">
    <citation type="submission" date="2020-08" db="EMBL/GenBank/DDBJ databases">
        <title>Genomic Encyclopedia of Type Strains, Phase III (KMG-III): the genomes of soil and plant-associated and newly described type strains.</title>
        <authorList>
            <person name="Whitman W."/>
        </authorList>
    </citation>
    <scope>NUCLEOTIDE SEQUENCE [LARGE SCALE GENOMIC DNA]</scope>
    <source>
        <strain evidence="3 4">CECT 8803</strain>
    </source>
</reference>